<dbReference type="PANTHER" id="PTHR30118:SF15">
    <property type="entry name" value="TRANSCRIPTIONAL REGULATORY PROTEIN"/>
    <property type="match status" value="1"/>
</dbReference>
<proteinExistence type="inferred from homology"/>
<evidence type="ECO:0000256" key="1">
    <source>
        <dbReference type="ARBA" id="ARBA00009437"/>
    </source>
</evidence>
<dbReference type="InterPro" id="IPR000847">
    <property type="entry name" value="LysR_HTH_N"/>
</dbReference>
<name>A0A2W5RM82_VARPD</name>
<dbReference type="PANTHER" id="PTHR30118">
    <property type="entry name" value="HTH-TYPE TRANSCRIPTIONAL REGULATOR LEUO-RELATED"/>
    <property type="match status" value="1"/>
</dbReference>
<dbReference type="GO" id="GO:0003677">
    <property type="term" value="F:DNA binding"/>
    <property type="evidence" value="ECO:0007669"/>
    <property type="project" value="UniProtKB-KW"/>
</dbReference>
<feature type="domain" description="HTH lysR-type" evidence="5">
    <location>
        <begin position="4"/>
        <end position="61"/>
    </location>
</feature>
<evidence type="ECO:0000259" key="5">
    <source>
        <dbReference type="PROSITE" id="PS50931"/>
    </source>
</evidence>
<dbReference type="EMBL" id="QFPP01000238">
    <property type="protein sequence ID" value="PZQ71697.1"/>
    <property type="molecule type" value="Genomic_DNA"/>
</dbReference>
<comment type="similarity">
    <text evidence="1">Belongs to the LysR transcriptional regulatory family.</text>
</comment>
<dbReference type="Pfam" id="PF03466">
    <property type="entry name" value="LysR_substrate"/>
    <property type="match status" value="1"/>
</dbReference>
<evidence type="ECO:0000256" key="3">
    <source>
        <dbReference type="ARBA" id="ARBA00023125"/>
    </source>
</evidence>
<reference evidence="6 7" key="1">
    <citation type="submission" date="2017-08" db="EMBL/GenBank/DDBJ databases">
        <title>Infants hospitalized years apart are colonized by the same room-sourced microbial strains.</title>
        <authorList>
            <person name="Brooks B."/>
            <person name="Olm M.R."/>
            <person name="Firek B.A."/>
            <person name="Baker R."/>
            <person name="Thomas B.C."/>
            <person name="Morowitz M.J."/>
            <person name="Banfield J.F."/>
        </authorList>
    </citation>
    <scope>NUCLEOTIDE SEQUENCE [LARGE SCALE GENOMIC DNA]</scope>
    <source>
        <strain evidence="6">S2_005_003_R2_41</strain>
    </source>
</reference>
<dbReference type="Gene3D" id="3.40.190.10">
    <property type="entry name" value="Periplasmic binding protein-like II"/>
    <property type="match status" value="2"/>
</dbReference>
<evidence type="ECO:0000256" key="4">
    <source>
        <dbReference type="ARBA" id="ARBA00023163"/>
    </source>
</evidence>
<dbReference type="CDD" id="cd08460">
    <property type="entry name" value="PBP2_DntR_like_1"/>
    <property type="match status" value="1"/>
</dbReference>
<dbReference type="SUPFAM" id="SSF53850">
    <property type="entry name" value="Periplasmic binding protein-like II"/>
    <property type="match status" value="1"/>
</dbReference>
<dbReference type="AlphaFoldDB" id="A0A2W5RM82"/>
<sequence>MPAIDLNLLTALEALLSERSVTGAARRLGLSVSATSRTLTRLREVTGDRLLLQAGRQLVLTPHAEQLSRRVPELAREAQAVLAPADRRFDPATLDRAFTLRAGEGFVDLLGAALLDRIDRTAPRVRLRFVFKPDWDAQPLREGAIDLEIGTVRTAAPELRTRRLLCDRYVGVCRAGHPLLGPTGLSAEQYASSGHVLTSRSGEMDHPVDLALASQGMQRRARMVVPAYTNAMQVVRHSDLLAVIPLSCVSNTFAPDHAAAQGLRHFELPVQVPAFNVAAIWHPRLDREPAQRWLRAQVRSLCEAAYPPVD</sequence>
<organism evidence="6 7">
    <name type="scientific">Variovorax paradoxus</name>
    <dbReference type="NCBI Taxonomy" id="34073"/>
    <lineage>
        <taxon>Bacteria</taxon>
        <taxon>Pseudomonadati</taxon>
        <taxon>Pseudomonadota</taxon>
        <taxon>Betaproteobacteria</taxon>
        <taxon>Burkholderiales</taxon>
        <taxon>Comamonadaceae</taxon>
        <taxon>Variovorax</taxon>
    </lineage>
</organism>
<dbReference type="Gene3D" id="1.10.10.10">
    <property type="entry name" value="Winged helix-like DNA-binding domain superfamily/Winged helix DNA-binding domain"/>
    <property type="match status" value="1"/>
</dbReference>
<dbReference type="GO" id="GO:0003700">
    <property type="term" value="F:DNA-binding transcription factor activity"/>
    <property type="evidence" value="ECO:0007669"/>
    <property type="project" value="InterPro"/>
</dbReference>
<dbReference type="InterPro" id="IPR005119">
    <property type="entry name" value="LysR_subst-bd"/>
</dbReference>
<keyword evidence="3" id="KW-0238">DNA-binding</keyword>
<gene>
    <name evidence="6" type="ORF">DI563_17265</name>
</gene>
<dbReference type="PROSITE" id="PS50931">
    <property type="entry name" value="HTH_LYSR"/>
    <property type="match status" value="1"/>
</dbReference>
<dbReference type="InterPro" id="IPR036390">
    <property type="entry name" value="WH_DNA-bd_sf"/>
</dbReference>
<dbReference type="Pfam" id="PF00126">
    <property type="entry name" value="HTH_1"/>
    <property type="match status" value="1"/>
</dbReference>
<keyword evidence="2" id="KW-0805">Transcription regulation</keyword>
<dbReference type="InterPro" id="IPR036388">
    <property type="entry name" value="WH-like_DNA-bd_sf"/>
</dbReference>
<evidence type="ECO:0000313" key="6">
    <source>
        <dbReference type="EMBL" id="PZQ71697.1"/>
    </source>
</evidence>
<dbReference type="SUPFAM" id="SSF46785">
    <property type="entry name" value="Winged helix' DNA-binding domain"/>
    <property type="match status" value="1"/>
</dbReference>
<dbReference type="Proteomes" id="UP000249135">
    <property type="component" value="Unassembled WGS sequence"/>
</dbReference>
<accession>A0A2W5RM82</accession>
<keyword evidence="4" id="KW-0804">Transcription</keyword>
<comment type="caution">
    <text evidence="6">The sequence shown here is derived from an EMBL/GenBank/DDBJ whole genome shotgun (WGS) entry which is preliminary data.</text>
</comment>
<evidence type="ECO:0000256" key="2">
    <source>
        <dbReference type="ARBA" id="ARBA00023015"/>
    </source>
</evidence>
<protein>
    <submittedName>
        <fullName evidence="6">LysR family transcriptional regulator</fullName>
    </submittedName>
</protein>
<dbReference type="InterPro" id="IPR050389">
    <property type="entry name" value="LysR-type_TF"/>
</dbReference>
<evidence type="ECO:0000313" key="7">
    <source>
        <dbReference type="Proteomes" id="UP000249135"/>
    </source>
</evidence>